<reference evidence="2" key="1">
    <citation type="submission" date="2014-11" db="EMBL/GenBank/DDBJ databases">
        <authorList>
            <person name="Amaro Gonzalez C."/>
        </authorList>
    </citation>
    <scope>NUCLEOTIDE SEQUENCE</scope>
</reference>
<feature type="transmembrane region" description="Helical" evidence="1">
    <location>
        <begin position="35"/>
        <end position="58"/>
    </location>
</feature>
<dbReference type="AlphaFoldDB" id="A0A0E9TVG9"/>
<proteinExistence type="predicted"/>
<protein>
    <submittedName>
        <fullName evidence="2">Uncharacterized protein</fullName>
    </submittedName>
</protein>
<evidence type="ECO:0000313" key="2">
    <source>
        <dbReference type="EMBL" id="JAH57684.1"/>
    </source>
</evidence>
<organism evidence="2">
    <name type="scientific">Anguilla anguilla</name>
    <name type="common">European freshwater eel</name>
    <name type="synonym">Muraena anguilla</name>
    <dbReference type="NCBI Taxonomy" id="7936"/>
    <lineage>
        <taxon>Eukaryota</taxon>
        <taxon>Metazoa</taxon>
        <taxon>Chordata</taxon>
        <taxon>Craniata</taxon>
        <taxon>Vertebrata</taxon>
        <taxon>Euteleostomi</taxon>
        <taxon>Actinopterygii</taxon>
        <taxon>Neopterygii</taxon>
        <taxon>Teleostei</taxon>
        <taxon>Anguilliformes</taxon>
        <taxon>Anguillidae</taxon>
        <taxon>Anguilla</taxon>
    </lineage>
</organism>
<sequence>MDLCFFYLKTKGYHFGIPFPNLFIVLVPVNYRVLFIHICALLLNVLFNKIILICGHIISKIYT</sequence>
<reference evidence="2" key="2">
    <citation type="journal article" date="2015" name="Fish Shellfish Immunol.">
        <title>Early steps in the European eel (Anguilla anguilla)-Vibrio vulnificus interaction in the gills: Role of the RtxA13 toxin.</title>
        <authorList>
            <person name="Callol A."/>
            <person name="Pajuelo D."/>
            <person name="Ebbesson L."/>
            <person name="Teles M."/>
            <person name="MacKenzie S."/>
            <person name="Amaro C."/>
        </authorList>
    </citation>
    <scope>NUCLEOTIDE SEQUENCE</scope>
</reference>
<name>A0A0E9TVG9_ANGAN</name>
<accession>A0A0E9TVG9</accession>
<feature type="transmembrane region" description="Helical" evidence="1">
    <location>
        <begin position="12"/>
        <end position="29"/>
    </location>
</feature>
<dbReference type="EMBL" id="GBXM01050893">
    <property type="protein sequence ID" value="JAH57684.1"/>
    <property type="molecule type" value="Transcribed_RNA"/>
</dbReference>
<evidence type="ECO:0000256" key="1">
    <source>
        <dbReference type="SAM" id="Phobius"/>
    </source>
</evidence>
<keyword evidence="1" id="KW-0812">Transmembrane</keyword>
<keyword evidence="1" id="KW-1133">Transmembrane helix</keyword>
<keyword evidence="1" id="KW-0472">Membrane</keyword>